<evidence type="ECO:0000313" key="13">
    <source>
        <dbReference type="EMBL" id="KAL2092158.1"/>
    </source>
</evidence>
<feature type="compositionally biased region" description="Pro residues" evidence="10">
    <location>
        <begin position="682"/>
        <end position="710"/>
    </location>
</feature>
<keyword evidence="6" id="KW-0694">RNA-binding</keyword>
<feature type="compositionally biased region" description="Basic and acidic residues" evidence="10">
    <location>
        <begin position="911"/>
        <end position="927"/>
    </location>
</feature>
<dbReference type="Proteomes" id="UP001591681">
    <property type="component" value="Unassembled WGS sequence"/>
</dbReference>
<evidence type="ECO:0000256" key="1">
    <source>
        <dbReference type="ARBA" id="ARBA00004123"/>
    </source>
</evidence>
<dbReference type="InterPro" id="IPR046341">
    <property type="entry name" value="SET_dom_sf"/>
</dbReference>
<dbReference type="SMART" id="SM01291">
    <property type="entry name" value="N-SET"/>
    <property type="match status" value="1"/>
</dbReference>
<feature type="compositionally biased region" description="Basic and acidic residues" evidence="10">
    <location>
        <begin position="1092"/>
        <end position="1106"/>
    </location>
</feature>
<feature type="domain" description="SET" evidence="11">
    <location>
        <begin position="1727"/>
        <end position="1844"/>
    </location>
</feature>
<dbReference type="InterPro" id="IPR001214">
    <property type="entry name" value="SET_dom"/>
</dbReference>
<evidence type="ECO:0000259" key="12">
    <source>
        <dbReference type="PROSITE" id="PS50868"/>
    </source>
</evidence>
<evidence type="ECO:0000256" key="4">
    <source>
        <dbReference type="ARBA" id="ARBA00022691"/>
    </source>
</evidence>
<feature type="compositionally biased region" description="Pro residues" evidence="10">
    <location>
        <begin position="617"/>
        <end position="640"/>
    </location>
</feature>
<sequence length="1866" mass="204385">MLGGGYTPQSVPVGQEALDAASLLCLTNNLMVGEPLRGLELRSSSLDLCTSLDASTPLSLDTAYSSMHQDTPSSAWQTPLSLGTPCTSPQSYGTPRTPPQLDLLPATPQHHHLQQGDPPKSLDTSLSPCSFRGTTHTPQLTLHTLLMGNCSTPRDFCHRIRLVTRPYPPPRPLAASHRKVHGRHRWQGSHGYQDAYNRRPEHHYVHRPAAAGRPRFSTALRVLTGVSTQQQSTALRVLTGVSTQQQSTALRVLTGVSTQQQSQAVQVLTGLPTPEQPRLLPQLPPLAQPTPSSSQSRCSIDKADGSLGQTDAPHTATATASYVSHQGNRKPLGGLPVCGFVSPGPCNVLLKAVTETVETDGVQGQTLGTKLPVGSFSGTSESCVSPHMPDTETCMSPGSPSTKTYSSLGSPAPDPGHDASLDSRIEILLSARQISGLASLVERDGDTDSGVQSPPPSLDTPSHSWRGSCLDDVSPAPLPGVEDEVREEEHDVEEEEEKEEEEGDHSRLTLSVCSSHRSAAKLSTAERDLGSSATPDVTNIVKPSSVHSLGPSNGDGPGPTGSIAAIAQVPESIVGSLPMFRMPPPPVLIPPPGFASLPPPPLPPYNLLPPKMPLQAGPPPLLPPIPPGAPAGPCPLPPLCPRADLTKGQTEPRKRQSRWHGNPIPTRITSGPSQGPSSCSTPPHPPPPPPPLPPPHPHSSPLRPPPFLPPPPFPLLPPPCPLFNIGVPPPPQATATPPPPAQSHLCPPTLALPPPWPPPQPPPHFVPCFDPSVPPPGYVAPVQSLHKATVEGVLALVVAELKAIVRRDIHRRIVEGVAFQAFDLWWEEKKRQTKAFTPVAKPAVAKEVLKAASLHLDGARQEGLALGVVLGLGTLRLPSFKVKRKEHLGEISEPHTKRTCPVQSEEEEVDTEHPGQWREENETREVSTKTSVSTGRRRHARPLELDSEGEDDAGQEDAGKGVDCPVVSDEEEETRRRDLGSFSKEGEDHDEDDDDLHDDEDDGREHREISLSPPVREPEKHIDYEVISISSSSTSFYDDTLTSYSSDYTSTSTESTESSMSESDSGDEDSDVGNDDDGNHHDGDDNDSYLMDNHEHIRWSGHALRESEEEGEKEEHEENESRLMSSDEEETSPVGGHVVPSPWSSWEEEMEQPPPTPCAPISTDEHLEQALLGCEDMRLDEQEELQLSVCLQEVAVPDPALCLSPGELTCPPSPSYREVSEDLETESELDSEVDTVTMETLEGCGTLRPPTPTGSVSDSDASDLLLPSAAQEEVEQPQTPGRGLDTEEADDETLFLLPATPMLLPPPPSPTGLGGSPSYPLPTPLPPSYPAYEDIPRTPGHYTTSAQRSQRRLGPIQAPDPDLQMPFPLSPPFQSPHPTRVVPRTPGRESPPSPFPLVGASEFSEFRMQHREPWHGDHPLTAVPSQSWGGGSTAPRLGSSPPSGRDTILPHVSPTWVGGMKSRTLVTEDAKVKGKDIWRSQPHHRKRLRCKNISRMAESTARQTQRAESEVPCHCVGTDTRLPSAMLSLDRVWTRLDNPKNRPNLETLQNLGLVRLYPRHRGRRRHRKRGRQRWYRDRSPTCPVLRRRSRREERCTLHAVWRTGVDEQDIGHLKHSYDIMKLMGLGHDWLNSVSWVAHPHILHRMWEDGLHHHVTGSARSEGYYIISSGDKQRYLASTQGDTEPSAENPQLSLRSASDLRADQRRLLSSFSCDSDLLKFNQLKYRKKRLRFSRSRIHDWGLFAEEPIAADEMVIEYVGQVIRQVIADMRERRYEEEGIGSSYLFRVDHDTIIDATKCGNLARFINHSCNPNCYAKVISVESQKKIVIYSRQPISVNEEITYDYKFPIEDEKIPCLCGAENCRGTLN</sequence>
<feature type="region of interest" description="Disordered" evidence="10">
    <location>
        <begin position="168"/>
        <end position="188"/>
    </location>
</feature>
<dbReference type="PANTHER" id="PTHR45814">
    <property type="entry name" value="HISTONE-LYSINE N-METHYLTRANSFERASE SETD1"/>
    <property type="match status" value="1"/>
</dbReference>
<dbReference type="GO" id="GO:0005634">
    <property type="term" value="C:nucleus"/>
    <property type="evidence" value="ECO:0007669"/>
    <property type="project" value="UniProtKB-SubCell"/>
</dbReference>
<feature type="compositionally biased region" description="Basic residues" evidence="10">
    <location>
        <begin position="176"/>
        <end position="187"/>
    </location>
</feature>
<feature type="region of interest" description="Disordered" evidence="10">
    <location>
        <begin position="617"/>
        <end position="710"/>
    </location>
</feature>
<feature type="compositionally biased region" description="Acidic residues" evidence="10">
    <location>
        <begin position="481"/>
        <end position="503"/>
    </location>
</feature>
<evidence type="ECO:0000256" key="2">
    <source>
        <dbReference type="ARBA" id="ARBA00022603"/>
    </source>
</evidence>
<evidence type="ECO:0000256" key="8">
    <source>
        <dbReference type="ARBA" id="ARBA00023163"/>
    </source>
</evidence>
<feature type="compositionally biased region" description="Polar residues" evidence="10">
    <location>
        <begin position="65"/>
        <end position="94"/>
    </location>
</feature>
<feature type="compositionally biased region" description="Acidic residues" evidence="10">
    <location>
        <begin position="1221"/>
        <end position="1233"/>
    </location>
</feature>
<dbReference type="GO" id="GO:0006325">
    <property type="term" value="P:chromatin organization"/>
    <property type="evidence" value="ECO:0007669"/>
    <property type="project" value="UniProtKB-KW"/>
</dbReference>
<dbReference type="SUPFAM" id="SSF82199">
    <property type="entry name" value="SET domain"/>
    <property type="match status" value="1"/>
</dbReference>
<feature type="region of interest" description="Disordered" evidence="10">
    <location>
        <begin position="443"/>
        <end position="511"/>
    </location>
</feature>
<dbReference type="Gene3D" id="2.170.270.10">
    <property type="entry name" value="SET domain"/>
    <property type="match status" value="1"/>
</dbReference>
<comment type="caution">
    <text evidence="13">The sequence shown here is derived from an EMBL/GenBank/DDBJ whole genome shotgun (WGS) entry which is preliminary data.</text>
</comment>
<dbReference type="SMART" id="SM00317">
    <property type="entry name" value="SET"/>
    <property type="match status" value="1"/>
</dbReference>
<feature type="region of interest" description="Disordered" evidence="10">
    <location>
        <begin position="1205"/>
        <end position="1394"/>
    </location>
</feature>
<dbReference type="FunFam" id="2.170.270.10:FF:000010">
    <property type="entry name" value="Histone-lysine N-methyltransferase"/>
    <property type="match status" value="1"/>
</dbReference>
<evidence type="ECO:0000313" key="14">
    <source>
        <dbReference type="Proteomes" id="UP001591681"/>
    </source>
</evidence>
<feature type="compositionally biased region" description="Basic and acidic residues" evidence="10">
    <location>
        <begin position="973"/>
        <end position="987"/>
    </location>
</feature>
<evidence type="ECO:0000256" key="6">
    <source>
        <dbReference type="ARBA" id="ARBA00022884"/>
    </source>
</evidence>
<feature type="region of interest" description="Disordered" evidence="10">
    <location>
        <begin position="1421"/>
        <end position="1455"/>
    </location>
</feature>
<dbReference type="InterPro" id="IPR024657">
    <property type="entry name" value="COMPASS_Set1_N-SET"/>
</dbReference>
<keyword evidence="8" id="KW-0804">Transcription</keyword>
<evidence type="ECO:0000259" key="11">
    <source>
        <dbReference type="PROSITE" id="PS50280"/>
    </source>
</evidence>
<feature type="compositionally biased region" description="Low complexity" evidence="10">
    <location>
        <begin position="1255"/>
        <end position="1270"/>
    </location>
</feature>
<keyword evidence="14" id="KW-1185">Reference proteome</keyword>
<feature type="region of interest" description="Disordered" evidence="10">
    <location>
        <begin position="726"/>
        <end position="755"/>
    </location>
</feature>
<evidence type="ECO:0000256" key="9">
    <source>
        <dbReference type="ARBA" id="ARBA00023242"/>
    </source>
</evidence>
<dbReference type="GO" id="GO:0008168">
    <property type="term" value="F:methyltransferase activity"/>
    <property type="evidence" value="ECO:0007669"/>
    <property type="project" value="UniProtKB-KW"/>
</dbReference>
<feature type="domain" description="Post-SET" evidence="12">
    <location>
        <begin position="1850"/>
        <end position="1866"/>
    </location>
</feature>
<feature type="region of interest" description="Disordered" evidence="10">
    <location>
        <begin position="273"/>
        <end position="322"/>
    </location>
</feature>
<dbReference type="InterPro" id="IPR003616">
    <property type="entry name" value="Post-SET_dom"/>
</dbReference>
<evidence type="ECO:0000256" key="3">
    <source>
        <dbReference type="ARBA" id="ARBA00022679"/>
    </source>
</evidence>
<feature type="region of interest" description="Disordered" evidence="10">
    <location>
        <begin position="891"/>
        <end position="1162"/>
    </location>
</feature>
<dbReference type="Pfam" id="PF00856">
    <property type="entry name" value="SET"/>
    <property type="match status" value="1"/>
</dbReference>
<feature type="compositionally biased region" description="Pro residues" evidence="10">
    <location>
        <begin position="1319"/>
        <end position="1329"/>
    </location>
</feature>
<feature type="compositionally biased region" description="Polar residues" evidence="10">
    <location>
        <begin position="393"/>
        <end position="409"/>
    </location>
</feature>
<evidence type="ECO:0000256" key="7">
    <source>
        <dbReference type="ARBA" id="ARBA00023015"/>
    </source>
</evidence>
<keyword evidence="4" id="KW-0949">S-adenosyl-L-methionine</keyword>
<comment type="subcellular location">
    <subcellularLocation>
        <location evidence="1">Nucleus</location>
    </subcellularLocation>
</comment>
<organism evidence="13 14">
    <name type="scientific">Coilia grayii</name>
    <name type="common">Gray's grenadier anchovy</name>
    <dbReference type="NCBI Taxonomy" id="363190"/>
    <lineage>
        <taxon>Eukaryota</taxon>
        <taxon>Metazoa</taxon>
        <taxon>Chordata</taxon>
        <taxon>Craniata</taxon>
        <taxon>Vertebrata</taxon>
        <taxon>Euteleostomi</taxon>
        <taxon>Actinopterygii</taxon>
        <taxon>Neopterygii</taxon>
        <taxon>Teleostei</taxon>
        <taxon>Clupei</taxon>
        <taxon>Clupeiformes</taxon>
        <taxon>Clupeoidei</taxon>
        <taxon>Engraulidae</taxon>
        <taxon>Coilinae</taxon>
        <taxon>Coilia</taxon>
    </lineage>
</organism>
<reference evidence="13 14" key="1">
    <citation type="submission" date="2024-09" db="EMBL/GenBank/DDBJ databases">
        <title>A chromosome-level genome assembly of Gray's grenadier anchovy, Coilia grayii.</title>
        <authorList>
            <person name="Fu Z."/>
        </authorList>
    </citation>
    <scope>NUCLEOTIDE SEQUENCE [LARGE SCALE GENOMIC DNA]</scope>
    <source>
        <strain evidence="13">G4</strain>
        <tissue evidence="13">Muscle</tissue>
    </source>
</reference>
<feature type="compositionally biased region" description="Acidic residues" evidence="10">
    <location>
        <begin position="1064"/>
        <end position="1076"/>
    </location>
</feature>
<dbReference type="EMBL" id="JBHFQA010000010">
    <property type="protein sequence ID" value="KAL2092158.1"/>
    <property type="molecule type" value="Genomic_DNA"/>
</dbReference>
<dbReference type="CDD" id="cd19169">
    <property type="entry name" value="SET_SETD1"/>
    <property type="match status" value="1"/>
</dbReference>
<evidence type="ECO:0000256" key="10">
    <source>
        <dbReference type="SAM" id="MobiDB-lite"/>
    </source>
</evidence>
<feature type="compositionally biased region" description="Polar residues" evidence="10">
    <location>
        <begin position="531"/>
        <end position="551"/>
    </location>
</feature>
<keyword evidence="9" id="KW-0539">Nucleus</keyword>
<dbReference type="SMART" id="SM00508">
    <property type="entry name" value="PostSET"/>
    <property type="match status" value="1"/>
</dbReference>
<keyword evidence="7" id="KW-0805">Transcription regulation</keyword>
<accession>A0ABD1JZ46</accession>
<name>A0ABD1JZ46_9TELE</name>
<proteinExistence type="predicted"/>
<dbReference type="GO" id="GO:0032259">
    <property type="term" value="P:methylation"/>
    <property type="evidence" value="ECO:0007669"/>
    <property type="project" value="UniProtKB-KW"/>
</dbReference>
<feature type="region of interest" description="Disordered" evidence="10">
    <location>
        <begin position="523"/>
        <end position="561"/>
    </location>
</feature>
<dbReference type="PROSITE" id="PS50280">
    <property type="entry name" value="SET"/>
    <property type="match status" value="1"/>
</dbReference>
<dbReference type="InterPro" id="IPR044570">
    <property type="entry name" value="Set1-like"/>
</dbReference>
<gene>
    <name evidence="13" type="ORF">ACEWY4_011956</name>
</gene>
<feature type="region of interest" description="Disordered" evidence="10">
    <location>
        <begin position="65"/>
        <end position="124"/>
    </location>
</feature>
<evidence type="ECO:0000256" key="5">
    <source>
        <dbReference type="ARBA" id="ARBA00022853"/>
    </source>
</evidence>
<dbReference type="PANTHER" id="PTHR45814:SF1">
    <property type="entry name" value="HISTONE-LYSINE N-METHYLTRANSFERASE SETD1B"/>
    <property type="match status" value="1"/>
</dbReference>
<feature type="region of interest" description="Disordered" evidence="10">
    <location>
        <begin position="381"/>
        <end position="420"/>
    </location>
</feature>
<dbReference type="GO" id="GO:0003723">
    <property type="term" value="F:RNA binding"/>
    <property type="evidence" value="ECO:0007669"/>
    <property type="project" value="UniProtKB-KW"/>
</dbReference>
<feature type="compositionally biased region" description="Pro residues" evidence="10">
    <location>
        <begin position="726"/>
        <end position="741"/>
    </location>
</feature>
<keyword evidence="5" id="KW-0156">Chromatin regulator</keyword>
<dbReference type="InterPro" id="IPR037841">
    <property type="entry name" value="SET_SETD1A/B"/>
</dbReference>
<feature type="compositionally biased region" description="Acidic residues" evidence="10">
    <location>
        <begin position="945"/>
        <end position="955"/>
    </location>
</feature>
<feature type="compositionally biased region" description="Acidic residues" evidence="10">
    <location>
        <begin position="988"/>
        <end position="1002"/>
    </location>
</feature>
<keyword evidence="2" id="KW-0489">Methyltransferase</keyword>
<protein>
    <submittedName>
        <fullName evidence="13">Uncharacterized protein</fullName>
    </submittedName>
</protein>
<feature type="compositionally biased region" description="Low complexity" evidence="10">
    <location>
        <begin position="1028"/>
        <end position="1063"/>
    </location>
</feature>
<keyword evidence="3" id="KW-0808">Transferase</keyword>
<dbReference type="PROSITE" id="PS50868">
    <property type="entry name" value="POST_SET"/>
    <property type="match status" value="1"/>
</dbReference>